<evidence type="ECO:0000256" key="1">
    <source>
        <dbReference type="SAM" id="Phobius"/>
    </source>
</evidence>
<organism evidence="2">
    <name type="scientific">Anguilla anguilla</name>
    <name type="common">European freshwater eel</name>
    <name type="synonym">Muraena anguilla</name>
    <dbReference type="NCBI Taxonomy" id="7936"/>
    <lineage>
        <taxon>Eukaryota</taxon>
        <taxon>Metazoa</taxon>
        <taxon>Chordata</taxon>
        <taxon>Craniata</taxon>
        <taxon>Vertebrata</taxon>
        <taxon>Euteleostomi</taxon>
        <taxon>Actinopterygii</taxon>
        <taxon>Neopterygii</taxon>
        <taxon>Teleostei</taxon>
        <taxon>Anguilliformes</taxon>
        <taxon>Anguillidae</taxon>
        <taxon>Anguilla</taxon>
    </lineage>
</organism>
<dbReference type="AlphaFoldDB" id="A0A0E9W801"/>
<keyword evidence="1" id="KW-0472">Membrane</keyword>
<evidence type="ECO:0000313" key="2">
    <source>
        <dbReference type="EMBL" id="JAH85608.1"/>
    </source>
</evidence>
<keyword evidence="1" id="KW-1133">Transmembrane helix</keyword>
<accession>A0A0E9W801</accession>
<name>A0A0E9W801_ANGAN</name>
<keyword evidence="1" id="KW-0812">Transmembrane</keyword>
<sequence>MYSIVYFLFFPLQLKKDYIKGSWTKVYLRIFHFKTETGNYKGLIINVVYRCKLCFFFISKYTIQIPFCEAVIFYCHYFLIFMYLRI</sequence>
<proteinExistence type="predicted"/>
<reference evidence="2" key="1">
    <citation type="submission" date="2014-11" db="EMBL/GenBank/DDBJ databases">
        <authorList>
            <person name="Amaro Gonzalez C."/>
        </authorList>
    </citation>
    <scope>NUCLEOTIDE SEQUENCE</scope>
</reference>
<dbReference type="EMBL" id="GBXM01022969">
    <property type="protein sequence ID" value="JAH85608.1"/>
    <property type="molecule type" value="Transcribed_RNA"/>
</dbReference>
<feature type="transmembrane region" description="Helical" evidence="1">
    <location>
        <begin position="63"/>
        <end position="84"/>
    </location>
</feature>
<protein>
    <submittedName>
        <fullName evidence="2">Uncharacterized protein</fullName>
    </submittedName>
</protein>
<reference evidence="2" key="2">
    <citation type="journal article" date="2015" name="Fish Shellfish Immunol.">
        <title>Early steps in the European eel (Anguilla anguilla)-Vibrio vulnificus interaction in the gills: Role of the RtxA13 toxin.</title>
        <authorList>
            <person name="Callol A."/>
            <person name="Pajuelo D."/>
            <person name="Ebbesson L."/>
            <person name="Teles M."/>
            <person name="MacKenzie S."/>
            <person name="Amaro C."/>
        </authorList>
    </citation>
    <scope>NUCLEOTIDE SEQUENCE</scope>
</reference>